<evidence type="ECO:0000256" key="1">
    <source>
        <dbReference type="SAM" id="SignalP"/>
    </source>
</evidence>
<dbReference type="RefSeq" id="WP_289561095.1">
    <property type="nucleotide sequence ID" value="NZ_JAUDEN010000033.1"/>
</dbReference>
<keyword evidence="1" id="KW-0732">Signal</keyword>
<reference evidence="2 3" key="1">
    <citation type="submission" date="2023-06" db="EMBL/GenBank/DDBJ databases">
        <authorList>
            <person name="Zeman M."/>
            <person name="Kubasova T."/>
            <person name="Jahodarova E."/>
            <person name="Nykrynova M."/>
            <person name="Rychlik I."/>
        </authorList>
    </citation>
    <scope>NUCLEOTIDE SEQUENCE [LARGE SCALE GENOMIC DNA]</scope>
    <source>
        <strain evidence="2 3">109_WCHN</strain>
    </source>
</reference>
<dbReference type="Proteomes" id="UP001169458">
    <property type="component" value="Unassembled WGS sequence"/>
</dbReference>
<feature type="chain" id="PRO_5047256697" evidence="1">
    <location>
        <begin position="19"/>
        <end position="173"/>
    </location>
</feature>
<keyword evidence="3" id="KW-1185">Reference proteome</keyword>
<gene>
    <name evidence="2" type="ORF">QUW60_13455</name>
</gene>
<dbReference type="EMBL" id="JAUDEN010000033">
    <property type="protein sequence ID" value="MDM8326220.1"/>
    <property type="molecule type" value="Genomic_DNA"/>
</dbReference>
<proteinExistence type="predicted"/>
<sequence>MKALFFFVLTCWYMPCAAYTVTGHIREQKTERPMEFADVALYRAADSVLVAGSVADSEGCFAFGSVAAGRYYVKYGFMGYETRCSPAFAVGKQRVADLGTFYLFRSSERLEKVVVEARWPTYVQRIDKRVFYAGEDLMSVSGSVSDLMRDIPSVQVDMEGNWPEYWLPGSTLP</sequence>
<accession>A0ABT7VJD4</accession>
<evidence type="ECO:0000313" key="2">
    <source>
        <dbReference type="EMBL" id="MDM8326220.1"/>
    </source>
</evidence>
<name>A0ABT7VJD4_9BACE</name>
<evidence type="ECO:0000313" key="3">
    <source>
        <dbReference type="Proteomes" id="UP001169458"/>
    </source>
</evidence>
<protein>
    <submittedName>
        <fullName evidence="2">Carboxypeptidase regulatory-like domain-containing protein</fullName>
    </submittedName>
</protein>
<comment type="caution">
    <text evidence="2">The sequence shown here is derived from an EMBL/GenBank/DDBJ whole genome shotgun (WGS) entry which is preliminary data.</text>
</comment>
<organism evidence="2 3">
    <name type="scientific">Bacteroides gallinaceum</name>
    <dbReference type="NCBI Taxonomy" id="1462571"/>
    <lineage>
        <taxon>Bacteria</taxon>
        <taxon>Pseudomonadati</taxon>
        <taxon>Bacteroidota</taxon>
        <taxon>Bacteroidia</taxon>
        <taxon>Bacteroidales</taxon>
        <taxon>Bacteroidaceae</taxon>
        <taxon>Bacteroides</taxon>
    </lineage>
</organism>
<dbReference type="SUPFAM" id="SSF49478">
    <property type="entry name" value="Cna protein B-type domain"/>
    <property type="match status" value="1"/>
</dbReference>
<reference evidence="3" key="2">
    <citation type="submission" date="2023-07" db="EMBL/GenBank/DDBJ databases">
        <title>Identification and characterization of horizontal gene transfer across gut microbiota members of farm animals based on homology search.</title>
        <authorList>
            <person name="Schwarzerova J."/>
            <person name="Nykrynova M."/>
            <person name="Jureckova K."/>
            <person name="Cejkova D."/>
            <person name="Rychlik I."/>
        </authorList>
    </citation>
    <scope>NUCLEOTIDE SEQUENCE [LARGE SCALE GENOMIC DNA]</scope>
    <source>
        <strain evidence="3">109_WCHN</strain>
    </source>
</reference>
<feature type="signal peptide" evidence="1">
    <location>
        <begin position="1"/>
        <end position="18"/>
    </location>
</feature>
<dbReference type="Pfam" id="PF13620">
    <property type="entry name" value="CarboxypepD_reg"/>
    <property type="match status" value="1"/>
</dbReference>